<dbReference type="Pfam" id="PF01796">
    <property type="entry name" value="OB_ChsH2_C"/>
    <property type="match status" value="1"/>
</dbReference>
<gene>
    <name evidence="3" type="ORF">RMCT_2396</name>
</gene>
<dbReference type="InterPro" id="IPR012340">
    <property type="entry name" value="NA-bd_OB-fold"/>
</dbReference>
<comment type="caution">
    <text evidence="3">The sequence shown here is derived from an EMBL/GenBank/DDBJ whole genome shotgun (WGS) entry which is preliminary data.</text>
</comment>
<dbReference type="OrthoDB" id="7470921at2"/>
<evidence type="ECO:0008006" key="5">
    <source>
        <dbReference type="Google" id="ProtNLM"/>
    </source>
</evidence>
<organism evidence="3 4">
    <name type="scientific">Mycolicibacterium thermoresistibile</name>
    <name type="common">Mycobacterium thermoresistibile</name>
    <dbReference type="NCBI Taxonomy" id="1797"/>
    <lineage>
        <taxon>Bacteria</taxon>
        <taxon>Bacillati</taxon>
        <taxon>Actinomycetota</taxon>
        <taxon>Actinomycetes</taxon>
        <taxon>Mycobacteriales</taxon>
        <taxon>Mycobacteriaceae</taxon>
        <taxon>Mycolicibacterium</taxon>
    </lineage>
</organism>
<dbReference type="Pfam" id="PF12172">
    <property type="entry name" value="zf-ChsH2"/>
    <property type="match status" value="1"/>
</dbReference>
<dbReference type="InterPro" id="IPR052513">
    <property type="entry name" value="Thioester_dehydratase-like"/>
</dbReference>
<dbReference type="EMBL" id="BCTB01000017">
    <property type="protein sequence ID" value="GAT15426.1"/>
    <property type="molecule type" value="Genomic_DNA"/>
</dbReference>
<dbReference type="AlphaFoldDB" id="A0A124E8E1"/>
<proteinExistence type="predicted"/>
<protein>
    <recommendedName>
        <fullName evidence="5">DNA-binding protein</fullName>
    </recommendedName>
</protein>
<accession>A0A124E8E1</accession>
<evidence type="ECO:0000259" key="1">
    <source>
        <dbReference type="Pfam" id="PF01796"/>
    </source>
</evidence>
<sequence length="125" mass="13864">MTPEIDTDSEAWWAAIQDGTLMVNHCRACRRNSLYPRPFCPHCWSESVELRPASGRGRLYTWSVVHQSGRDPYVVAMVDLLEGPRVMTAVEGCDIDALAADAELEVAYRTDDGGFTVPVFRLCGG</sequence>
<dbReference type="SUPFAM" id="SSF50249">
    <property type="entry name" value="Nucleic acid-binding proteins"/>
    <property type="match status" value="1"/>
</dbReference>
<feature type="domain" description="ChsH2 C-terminal OB-fold" evidence="1">
    <location>
        <begin position="51"/>
        <end position="108"/>
    </location>
</feature>
<dbReference type="Proteomes" id="UP000069654">
    <property type="component" value="Unassembled WGS sequence"/>
</dbReference>
<dbReference type="InterPro" id="IPR022002">
    <property type="entry name" value="ChsH2_Znr"/>
</dbReference>
<reference evidence="3 4" key="1">
    <citation type="journal article" date="2016" name="Genome Announc.">
        <title>Draft Genome Sequences of Five Rapidly Growing Mycobacterium Species, M. thermoresistibile, M. fortuitum subsp. acetamidolyticum, M. canariasense, M. brisbanense, and M. novocastrense.</title>
        <authorList>
            <person name="Katahira K."/>
            <person name="Ogura Y."/>
            <person name="Gotoh Y."/>
            <person name="Hayashi T."/>
        </authorList>
    </citation>
    <scope>NUCLEOTIDE SEQUENCE [LARGE SCALE GENOMIC DNA]</scope>
    <source>
        <strain evidence="3 4">JCM6362</strain>
    </source>
</reference>
<evidence type="ECO:0000313" key="4">
    <source>
        <dbReference type="Proteomes" id="UP000069654"/>
    </source>
</evidence>
<dbReference type="PANTHER" id="PTHR34075">
    <property type="entry name" value="BLR3430 PROTEIN"/>
    <property type="match status" value="1"/>
</dbReference>
<name>A0A124E8E1_MYCTH</name>
<evidence type="ECO:0000259" key="2">
    <source>
        <dbReference type="Pfam" id="PF12172"/>
    </source>
</evidence>
<dbReference type="PANTHER" id="PTHR34075:SF5">
    <property type="entry name" value="BLR3430 PROTEIN"/>
    <property type="match status" value="1"/>
</dbReference>
<dbReference type="STRING" id="1797.RMCT_2396"/>
<dbReference type="RefSeq" id="WP_003927889.1">
    <property type="nucleotide sequence ID" value="NZ_BCTB01000017.1"/>
</dbReference>
<dbReference type="Gene3D" id="6.10.30.10">
    <property type="match status" value="1"/>
</dbReference>
<dbReference type="InterPro" id="IPR002878">
    <property type="entry name" value="ChsH2_C"/>
</dbReference>
<dbReference type="OMA" id="RARLYTW"/>
<feature type="domain" description="ChsH2 rubredoxin-like zinc ribbon" evidence="2">
    <location>
        <begin position="13"/>
        <end position="49"/>
    </location>
</feature>
<evidence type="ECO:0000313" key="3">
    <source>
        <dbReference type="EMBL" id="GAT15426.1"/>
    </source>
</evidence>
<reference evidence="4" key="2">
    <citation type="submission" date="2016-02" db="EMBL/GenBank/DDBJ databases">
        <title>Draft genome sequence of five rapidly growing Mycobacterium species.</title>
        <authorList>
            <person name="Katahira K."/>
            <person name="Gotou Y."/>
            <person name="Iida K."/>
            <person name="Ogura Y."/>
            <person name="Hayashi T."/>
        </authorList>
    </citation>
    <scope>NUCLEOTIDE SEQUENCE [LARGE SCALE GENOMIC DNA]</scope>
    <source>
        <strain evidence="4">JCM6362</strain>
    </source>
</reference>